<evidence type="ECO:0000313" key="12">
    <source>
        <dbReference type="Proteomes" id="UP000256257"/>
    </source>
</evidence>
<dbReference type="RefSeq" id="WP_115926166.1">
    <property type="nucleotide sequence ID" value="NZ_QNVV01000001.1"/>
</dbReference>
<dbReference type="NCBIfam" id="TIGR04183">
    <property type="entry name" value="Por_Secre_tail"/>
    <property type="match status" value="1"/>
</dbReference>
<keyword evidence="3" id="KW-0479">Metal-binding</keyword>
<dbReference type="InterPro" id="IPR008754">
    <property type="entry name" value="Peptidase_M43"/>
</dbReference>
<evidence type="ECO:0000256" key="8">
    <source>
        <dbReference type="ARBA" id="ARBA00023157"/>
    </source>
</evidence>
<feature type="domain" description="Peptidase M43 pregnancy-associated plasma-A" evidence="9">
    <location>
        <begin position="187"/>
        <end position="344"/>
    </location>
</feature>
<comment type="similarity">
    <text evidence="1">Belongs to the peptidase M43B family.</text>
</comment>
<evidence type="ECO:0000259" key="9">
    <source>
        <dbReference type="Pfam" id="PF05572"/>
    </source>
</evidence>
<comment type="caution">
    <text evidence="11">The sequence shown here is derived from an EMBL/GenBank/DDBJ whole genome shotgun (WGS) entry which is preliminary data.</text>
</comment>
<dbReference type="Pfam" id="PF05572">
    <property type="entry name" value="Peptidase_M43"/>
    <property type="match status" value="1"/>
</dbReference>
<keyword evidence="7" id="KW-0482">Metalloprotease</keyword>
<dbReference type="GO" id="GO:0008237">
    <property type="term" value="F:metallopeptidase activity"/>
    <property type="evidence" value="ECO:0007669"/>
    <property type="project" value="UniProtKB-KW"/>
</dbReference>
<evidence type="ECO:0000256" key="3">
    <source>
        <dbReference type="ARBA" id="ARBA00022723"/>
    </source>
</evidence>
<evidence type="ECO:0000259" key="10">
    <source>
        <dbReference type="Pfam" id="PF18962"/>
    </source>
</evidence>
<accession>A0A3D9BAR3</accession>
<dbReference type="Gene3D" id="3.40.390.10">
    <property type="entry name" value="Collagenase (Catalytic Domain)"/>
    <property type="match status" value="1"/>
</dbReference>
<keyword evidence="2" id="KW-0645">Protease</keyword>
<protein>
    <recommendedName>
        <fullName evidence="13">Por secretion system C-terminal sorting domain-containing protein</fullName>
    </recommendedName>
</protein>
<keyword evidence="5" id="KW-0378">Hydrolase</keyword>
<proteinExistence type="inferred from homology"/>
<evidence type="ECO:0000256" key="1">
    <source>
        <dbReference type="ARBA" id="ARBA00008721"/>
    </source>
</evidence>
<dbReference type="PANTHER" id="PTHR47466:SF1">
    <property type="entry name" value="METALLOPROTEASE MEP1 (AFU_ORTHOLOGUE AFUA_1G07730)-RELATED"/>
    <property type="match status" value="1"/>
</dbReference>
<dbReference type="InterPro" id="IPR024079">
    <property type="entry name" value="MetalloPept_cat_dom_sf"/>
</dbReference>
<dbReference type="InterPro" id="IPR026444">
    <property type="entry name" value="Secre_tail"/>
</dbReference>
<keyword evidence="4" id="KW-0732">Signal</keyword>
<dbReference type="CDD" id="cd04275">
    <property type="entry name" value="ZnMc_pappalysin_like"/>
    <property type="match status" value="1"/>
</dbReference>
<gene>
    <name evidence="11" type="ORF">DRF67_02090</name>
</gene>
<dbReference type="OrthoDB" id="6278496at2"/>
<evidence type="ECO:0000256" key="2">
    <source>
        <dbReference type="ARBA" id="ARBA00022670"/>
    </source>
</evidence>
<organism evidence="11 12">
    <name type="scientific">Chryseobacterium pennipullorum</name>
    <dbReference type="NCBI Taxonomy" id="2258963"/>
    <lineage>
        <taxon>Bacteria</taxon>
        <taxon>Pseudomonadati</taxon>
        <taxon>Bacteroidota</taxon>
        <taxon>Flavobacteriia</taxon>
        <taxon>Flavobacteriales</taxon>
        <taxon>Weeksellaceae</taxon>
        <taxon>Chryseobacterium group</taxon>
        <taxon>Chryseobacterium</taxon>
    </lineage>
</organism>
<dbReference type="SUPFAM" id="SSF55486">
    <property type="entry name" value="Metalloproteases ('zincins'), catalytic domain"/>
    <property type="match status" value="1"/>
</dbReference>
<evidence type="ECO:0000256" key="7">
    <source>
        <dbReference type="ARBA" id="ARBA00023049"/>
    </source>
</evidence>
<dbReference type="GO" id="GO:0046872">
    <property type="term" value="F:metal ion binding"/>
    <property type="evidence" value="ECO:0007669"/>
    <property type="project" value="UniProtKB-KW"/>
</dbReference>
<dbReference type="GO" id="GO:0006508">
    <property type="term" value="P:proteolysis"/>
    <property type="evidence" value="ECO:0007669"/>
    <property type="project" value="UniProtKB-KW"/>
</dbReference>
<name>A0A3D9BAR3_9FLAO</name>
<dbReference type="Proteomes" id="UP000256257">
    <property type="component" value="Unassembled WGS sequence"/>
</dbReference>
<reference evidence="11 12" key="1">
    <citation type="submission" date="2018-06" db="EMBL/GenBank/DDBJ databases">
        <title>Novel Chryseobacterium species.</title>
        <authorList>
            <person name="Newman J."/>
            <person name="Hugo C."/>
            <person name="Oosthuizen L."/>
            <person name="Charimba G."/>
        </authorList>
    </citation>
    <scope>NUCLEOTIDE SEQUENCE [LARGE SCALE GENOMIC DNA]</scope>
    <source>
        <strain evidence="11 12">7_F195</strain>
    </source>
</reference>
<dbReference type="AlphaFoldDB" id="A0A3D9BAR3"/>
<evidence type="ECO:0008006" key="13">
    <source>
        <dbReference type="Google" id="ProtNLM"/>
    </source>
</evidence>
<sequence>MRKSTISKSSLAVLFFVGLGWFNAQKIPASKRLITADLDPRGIERCATTEYENLLKEKFPERLTTEQFESWLAPLIKNAKANKSQNGNVITIPVVVHVIHSGQNVGTAPNIPDSQVMSQITVMNNDFRRLAATPGFNSNPVGADTEIQFVLAKVDPNGNPTNGINRVNLCQDYWGQKQINSIVKPGTIWDPTQYMNMWSVDFARNGLLGYAQFPSSSGLQGLNTNGGPATTDGVVAGFSTFGSMDYNDGSFLMQPGYDRGRTMTHEVGHFVGLRHIWGDAACGNDYCDDTPKAHGANYSCNTAIESCDDPSVFEMVQNYMDYTNDTCMNIYTVDQKTRIRAVMDNSPRRMELKASLADQPIPLFANDAELKFDGGCSVGVSNCGAGALRLVINNRGTDNLTSAVVSYSFNGGAAQNYSWSGNLAQDKSDIITIPVDASVASSPVSVSIVSVNNTADQRSTNNTSGGSYVKPLVPEYFPTTTVVFKLQRDRYGRETKWNLKNSAGQVLKSGGYSNTPTGQPDPALITQTWILPADCYIFSISDDDGDGLIDGGYVDLSTSSGQVIYHASDDFGFYGTKAFTTVENLGTSEVAKKNNFGIHPNPVSDLLTVTGLSGDTRFEIHNAVGQVVKKGKINDHQIRVADLAKGVYIITIQNAKVSESIKFIKK</sequence>
<evidence type="ECO:0000256" key="6">
    <source>
        <dbReference type="ARBA" id="ARBA00022833"/>
    </source>
</evidence>
<evidence type="ECO:0000256" key="4">
    <source>
        <dbReference type="ARBA" id="ARBA00022729"/>
    </source>
</evidence>
<keyword evidence="12" id="KW-1185">Reference proteome</keyword>
<keyword evidence="6" id="KW-0862">Zinc</keyword>
<dbReference type="Pfam" id="PF18962">
    <property type="entry name" value="Por_Secre_tail"/>
    <property type="match status" value="1"/>
</dbReference>
<keyword evidence="8" id="KW-1015">Disulfide bond</keyword>
<dbReference type="EMBL" id="QNVV01000001">
    <property type="protein sequence ID" value="REC50342.1"/>
    <property type="molecule type" value="Genomic_DNA"/>
</dbReference>
<evidence type="ECO:0000313" key="11">
    <source>
        <dbReference type="EMBL" id="REC50342.1"/>
    </source>
</evidence>
<dbReference type="PANTHER" id="PTHR47466">
    <property type="match status" value="1"/>
</dbReference>
<evidence type="ECO:0000256" key="5">
    <source>
        <dbReference type="ARBA" id="ARBA00022801"/>
    </source>
</evidence>
<feature type="domain" description="Secretion system C-terminal sorting" evidence="10">
    <location>
        <begin position="598"/>
        <end position="663"/>
    </location>
</feature>